<organism evidence="10 11">
    <name type="scientific">Populus tomentosa</name>
    <name type="common">Chinese white poplar</name>
    <dbReference type="NCBI Taxonomy" id="118781"/>
    <lineage>
        <taxon>Eukaryota</taxon>
        <taxon>Viridiplantae</taxon>
        <taxon>Streptophyta</taxon>
        <taxon>Embryophyta</taxon>
        <taxon>Tracheophyta</taxon>
        <taxon>Spermatophyta</taxon>
        <taxon>Magnoliopsida</taxon>
        <taxon>eudicotyledons</taxon>
        <taxon>Gunneridae</taxon>
        <taxon>Pentapetalae</taxon>
        <taxon>rosids</taxon>
        <taxon>fabids</taxon>
        <taxon>Malpighiales</taxon>
        <taxon>Salicaceae</taxon>
        <taxon>Saliceae</taxon>
        <taxon>Populus</taxon>
    </lineage>
</organism>
<keyword evidence="6" id="KW-0539">Nucleus</keyword>
<evidence type="ECO:0000256" key="3">
    <source>
        <dbReference type="ARBA" id="ARBA00023125"/>
    </source>
</evidence>
<dbReference type="InterPro" id="IPR001471">
    <property type="entry name" value="AP2/ERF_dom"/>
</dbReference>
<gene>
    <name evidence="10" type="ORF">POTOM_051984</name>
</gene>
<evidence type="ECO:0000256" key="1">
    <source>
        <dbReference type="ARBA" id="ARBA00004123"/>
    </source>
</evidence>
<dbReference type="CDD" id="cd00018">
    <property type="entry name" value="AP2"/>
    <property type="match status" value="1"/>
</dbReference>
<sequence>MSIDMEDSLRQSSSLGFSSKNKKKWLRRRNGCESIEDTLAKWKKNNKLQITKVPGKGSKKGCMKGKGGPENKSCRYRGVRQRTWGKWVAEIREPVKKGSVTNKRRIRLWLGTFSTAIEAARAYDYAARAMYGPNAILNFPDYSHESGGQLDSLSSSMTATESKTTLDQYEDNMVERLKMGCCGSREVNKQSGSSGIYAVNESEEEVEKFQVAESSGRELKAEGWDLTNEWMSSHHVEAEAPVLRGEMDGELAEMDGELAEIVESWGCHGIDDRYDFLQNETENVENKLKNEIAESRLSSRLHECLYSDHDMRTDRKSFYDAQMPLTTGEVFSGLTGGNSNHFEARHDDINLGLCNPEIDIKPSVQGISDSGASKGERNYGYVHGEVHADSNHFEARHDDINLGLCNPEIDIKPSVQGISDSFALKGERNYGYVHGEVHAASQLQSGRPPELPCQLQSGRPPELSCQLQSPGTNLPGSLSFIQEADLGGGCNFDLLKQDINWGLVGEPELLDPWFHELQF</sequence>
<evidence type="ECO:0000256" key="5">
    <source>
        <dbReference type="ARBA" id="ARBA00023163"/>
    </source>
</evidence>
<comment type="similarity">
    <text evidence="7">Belongs to the AP2/ERF transcription factor family. ERF subfamily.</text>
</comment>
<dbReference type="PANTHER" id="PTHR31241:SF62">
    <property type="entry name" value="DEHYDRATION-RESPONSIVE ELEMENT-BINDING PROTEIN 2D"/>
    <property type="match status" value="1"/>
</dbReference>
<dbReference type="AlphaFoldDB" id="A0A8X8CA72"/>
<name>A0A8X8CA72_POPTO</name>
<accession>A0A8X8CA72</accession>
<keyword evidence="4" id="KW-0010">Activator</keyword>
<dbReference type="Proteomes" id="UP000886885">
    <property type="component" value="Chromosome 16A"/>
</dbReference>
<evidence type="ECO:0000313" key="10">
    <source>
        <dbReference type="EMBL" id="KAG6745329.1"/>
    </source>
</evidence>
<evidence type="ECO:0000256" key="4">
    <source>
        <dbReference type="ARBA" id="ARBA00023159"/>
    </source>
</evidence>
<reference evidence="10" key="1">
    <citation type="journal article" date="2020" name="bioRxiv">
        <title>Hybrid origin of Populus tomentosa Carr. identified through genome sequencing and phylogenomic analysis.</title>
        <authorList>
            <person name="An X."/>
            <person name="Gao K."/>
            <person name="Chen Z."/>
            <person name="Li J."/>
            <person name="Yang X."/>
            <person name="Yang X."/>
            <person name="Zhou J."/>
            <person name="Guo T."/>
            <person name="Zhao T."/>
            <person name="Huang S."/>
            <person name="Miao D."/>
            <person name="Khan W.U."/>
            <person name="Rao P."/>
            <person name="Ye M."/>
            <person name="Lei B."/>
            <person name="Liao W."/>
            <person name="Wang J."/>
            <person name="Ji L."/>
            <person name="Li Y."/>
            <person name="Guo B."/>
            <person name="Mustafa N.S."/>
            <person name="Li S."/>
            <person name="Yun Q."/>
            <person name="Keller S.R."/>
            <person name="Mao J."/>
            <person name="Zhang R."/>
            <person name="Strauss S.H."/>
        </authorList>
    </citation>
    <scope>NUCLEOTIDE SEQUENCE</scope>
    <source>
        <strain evidence="10">GM15</strain>
        <tissue evidence="10">Leaf</tissue>
    </source>
</reference>
<feature type="domain" description="AP2/ERF" evidence="9">
    <location>
        <begin position="75"/>
        <end position="140"/>
    </location>
</feature>
<dbReference type="OrthoDB" id="832729at2759"/>
<dbReference type="SMART" id="SM00380">
    <property type="entry name" value="AP2"/>
    <property type="match status" value="1"/>
</dbReference>
<protein>
    <recommendedName>
        <fullName evidence="9">AP2/ERF domain-containing protein</fullName>
    </recommendedName>
</protein>
<keyword evidence="2" id="KW-0805">Transcription regulation</keyword>
<dbReference type="PROSITE" id="PS51032">
    <property type="entry name" value="AP2_ERF"/>
    <property type="match status" value="1"/>
</dbReference>
<comment type="caution">
    <text evidence="10">The sequence shown here is derived from an EMBL/GenBank/DDBJ whole genome shotgun (WGS) entry which is preliminary data.</text>
</comment>
<evidence type="ECO:0000256" key="8">
    <source>
        <dbReference type="SAM" id="MobiDB-lite"/>
    </source>
</evidence>
<evidence type="ECO:0000259" key="9">
    <source>
        <dbReference type="PROSITE" id="PS51032"/>
    </source>
</evidence>
<evidence type="ECO:0000256" key="2">
    <source>
        <dbReference type="ARBA" id="ARBA00023015"/>
    </source>
</evidence>
<keyword evidence="5" id="KW-0804">Transcription</keyword>
<evidence type="ECO:0000313" key="11">
    <source>
        <dbReference type="Proteomes" id="UP000886885"/>
    </source>
</evidence>
<dbReference type="FunFam" id="3.30.730.10:FF:000001">
    <property type="entry name" value="Ethylene-responsive transcription factor 2"/>
    <property type="match status" value="1"/>
</dbReference>
<evidence type="ECO:0000256" key="7">
    <source>
        <dbReference type="ARBA" id="ARBA00024343"/>
    </source>
</evidence>
<dbReference type="GO" id="GO:0003700">
    <property type="term" value="F:DNA-binding transcription factor activity"/>
    <property type="evidence" value="ECO:0007669"/>
    <property type="project" value="InterPro"/>
</dbReference>
<proteinExistence type="inferred from homology"/>
<dbReference type="GO" id="GO:0000976">
    <property type="term" value="F:transcription cis-regulatory region binding"/>
    <property type="evidence" value="ECO:0007669"/>
    <property type="project" value="TreeGrafter"/>
</dbReference>
<evidence type="ECO:0000256" key="6">
    <source>
        <dbReference type="ARBA" id="ARBA00023242"/>
    </source>
</evidence>
<keyword evidence="3" id="KW-0238">DNA-binding</keyword>
<comment type="subcellular location">
    <subcellularLocation>
        <location evidence="1">Nucleus</location>
    </subcellularLocation>
</comment>
<dbReference type="PANTHER" id="PTHR31241">
    <property type="entry name" value="DEHYDRATION-RESPONSIVE ELEMENT-BINDING PROTEIN 2C"/>
    <property type="match status" value="1"/>
</dbReference>
<dbReference type="GO" id="GO:0005634">
    <property type="term" value="C:nucleus"/>
    <property type="evidence" value="ECO:0007669"/>
    <property type="project" value="UniProtKB-SubCell"/>
</dbReference>
<feature type="region of interest" description="Disordered" evidence="8">
    <location>
        <begin position="53"/>
        <end position="74"/>
    </location>
</feature>
<dbReference type="Pfam" id="PF00847">
    <property type="entry name" value="AP2"/>
    <property type="match status" value="1"/>
</dbReference>
<dbReference type="EMBL" id="JAAWWB010000031">
    <property type="protein sequence ID" value="KAG6745329.1"/>
    <property type="molecule type" value="Genomic_DNA"/>
</dbReference>
<dbReference type="GO" id="GO:0045893">
    <property type="term" value="P:positive regulation of DNA-templated transcription"/>
    <property type="evidence" value="ECO:0007669"/>
    <property type="project" value="TreeGrafter"/>
</dbReference>
<keyword evidence="11" id="KW-1185">Reference proteome</keyword>
<dbReference type="GO" id="GO:0006950">
    <property type="term" value="P:response to stress"/>
    <property type="evidence" value="ECO:0007669"/>
    <property type="project" value="TreeGrafter"/>
</dbReference>